<dbReference type="EMBL" id="VSSQ01003857">
    <property type="protein sequence ID" value="MPM22662.1"/>
    <property type="molecule type" value="Genomic_DNA"/>
</dbReference>
<organism evidence="1">
    <name type="scientific">bioreactor metagenome</name>
    <dbReference type="NCBI Taxonomy" id="1076179"/>
    <lineage>
        <taxon>unclassified sequences</taxon>
        <taxon>metagenomes</taxon>
        <taxon>ecological metagenomes</taxon>
    </lineage>
</organism>
<dbReference type="Pfam" id="PF03780">
    <property type="entry name" value="Asp23"/>
    <property type="match status" value="1"/>
</dbReference>
<reference evidence="1" key="1">
    <citation type="submission" date="2019-08" db="EMBL/GenBank/DDBJ databases">
        <authorList>
            <person name="Kucharzyk K."/>
            <person name="Murdoch R.W."/>
            <person name="Higgins S."/>
            <person name="Loffler F."/>
        </authorList>
    </citation>
    <scope>NUCLEOTIDE SEQUENCE</scope>
</reference>
<name>A0A644Y297_9ZZZZ</name>
<gene>
    <name evidence="1" type="ORF">SDC9_69120</name>
</gene>
<dbReference type="InterPro" id="IPR005531">
    <property type="entry name" value="Asp23"/>
</dbReference>
<dbReference type="PANTHER" id="PTHR34297">
    <property type="entry name" value="HYPOTHETICAL CYTOSOLIC PROTEIN-RELATED"/>
    <property type="match status" value="1"/>
</dbReference>
<evidence type="ECO:0000313" key="1">
    <source>
        <dbReference type="EMBL" id="MPM22662.1"/>
    </source>
</evidence>
<evidence type="ECO:0008006" key="2">
    <source>
        <dbReference type="Google" id="ProtNLM"/>
    </source>
</evidence>
<proteinExistence type="predicted"/>
<comment type="caution">
    <text evidence="1">The sequence shown here is derived from an EMBL/GenBank/DDBJ whole genome shotgun (WGS) entry which is preliminary data.</text>
</comment>
<dbReference type="AlphaFoldDB" id="A0A644Y297"/>
<protein>
    <recommendedName>
        <fullName evidence="2">Alkaline shock protein 23</fullName>
    </recommendedName>
</protein>
<sequence length="115" mass="12718">MDKKEKPIGKTTIAPDVLVSIAQLAALSVDGVSHLTPVPREVNTLFKKGLDDGVDVSVEDNHVYVDLYVVMKRDFNVREVSHNVQNQVSRSISEMVGMEIGKINIHVEDIDFSGK</sequence>
<accession>A0A644Y297</accession>